<comment type="caution">
    <text evidence="2">The sequence shown here is derived from an EMBL/GenBank/DDBJ whole genome shotgun (WGS) entry which is preliminary data.</text>
</comment>
<protein>
    <recommendedName>
        <fullName evidence="4">AAA+ family ATPase</fullName>
    </recommendedName>
</protein>
<sequence length="118" mass="13103">MKRLFIPVTLVAALATPSYAQDDGEGLSLMERGARMFMEGIMKEMEPAIDNLGELAEEFGPAMRSFAETMGPALRDLMGQVEDWSVYDAPEVLPNGDIIIRRKPEAPEYLPKEGEVEI</sequence>
<keyword evidence="3" id="KW-1185">Reference proteome</keyword>
<dbReference type="EMBL" id="JAMD01000001">
    <property type="protein sequence ID" value="KEJ98216.1"/>
    <property type="molecule type" value="Genomic_DNA"/>
</dbReference>
<feature type="chain" id="PRO_5001690340" description="AAA+ family ATPase" evidence="1">
    <location>
        <begin position="21"/>
        <end position="118"/>
    </location>
</feature>
<feature type="signal peptide" evidence="1">
    <location>
        <begin position="1"/>
        <end position="20"/>
    </location>
</feature>
<evidence type="ECO:0008006" key="4">
    <source>
        <dbReference type="Google" id="ProtNLM"/>
    </source>
</evidence>
<dbReference type="OrthoDB" id="7308154at2"/>
<dbReference type="RefSeq" id="WP_051693924.1">
    <property type="nucleotide sequence ID" value="NZ_CP054599.1"/>
</dbReference>
<name>A0A073J951_9RHOB</name>
<evidence type="ECO:0000313" key="2">
    <source>
        <dbReference type="EMBL" id="KEJ98216.1"/>
    </source>
</evidence>
<dbReference type="AlphaFoldDB" id="A0A073J951"/>
<dbReference type="Proteomes" id="UP000027746">
    <property type="component" value="Unassembled WGS sequence"/>
</dbReference>
<keyword evidence="1" id="KW-0732">Signal</keyword>
<evidence type="ECO:0000313" key="3">
    <source>
        <dbReference type="Proteomes" id="UP000027746"/>
    </source>
</evidence>
<dbReference type="GeneID" id="68870773"/>
<gene>
    <name evidence="2" type="ORF">SUH3_04260</name>
</gene>
<accession>A0A073J951</accession>
<proteinExistence type="predicted"/>
<organism evidence="2 3">
    <name type="scientific">Pseudosulfitobacter pseudonitzschiae</name>
    <dbReference type="NCBI Taxonomy" id="1402135"/>
    <lineage>
        <taxon>Bacteria</taxon>
        <taxon>Pseudomonadati</taxon>
        <taxon>Pseudomonadota</taxon>
        <taxon>Alphaproteobacteria</taxon>
        <taxon>Rhodobacterales</taxon>
        <taxon>Roseobacteraceae</taxon>
        <taxon>Pseudosulfitobacter</taxon>
    </lineage>
</organism>
<reference evidence="2 3" key="1">
    <citation type="submission" date="2014-01" db="EMBL/GenBank/DDBJ databases">
        <title>Sulfitobacter sp. H3 (MCCC 1A00686) Genome Sequencing.</title>
        <authorList>
            <person name="Lai Q."/>
            <person name="Hong Z."/>
        </authorList>
    </citation>
    <scope>NUCLEOTIDE SEQUENCE [LARGE SCALE GENOMIC DNA]</scope>
    <source>
        <strain evidence="2 3">H3</strain>
    </source>
</reference>
<evidence type="ECO:0000256" key="1">
    <source>
        <dbReference type="SAM" id="SignalP"/>
    </source>
</evidence>